<dbReference type="PANTHER" id="PTHR13767:SF2">
    <property type="entry name" value="PSEUDOURIDYLATE SYNTHASE TRUB1"/>
    <property type="match status" value="1"/>
</dbReference>
<dbReference type="SUPFAM" id="SSF55120">
    <property type="entry name" value="Pseudouridine synthase"/>
    <property type="match status" value="1"/>
</dbReference>
<evidence type="ECO:0000313" key="6">
    <source>
        <dbReference type="EMBL" id="VAW22664.1"/>
    </source>
</evidence>
<accession>A0A3B0UR96</accession>
<evidence type="ECO:0000256" key="3">
    <source>
        <dbReference type="ARBA" id="ARBA00023235"/>
    </source>
</evidence>
<proteinExistence type="predicted"/>
<dbReference type="Pfam" id="PF16198">
    <property type="entry name" value="TruB_C_2"/>
    <property type="match status" value="1"/>
</dbReference>
<keyword evidence="3 6" id="KW-0413">Isomerase</keyword>
<dbReference type="InterPro" id="IPR020103">
    <property type="entry name" value="PsdUridine_synth_cat_dom_sf"/>
</dbReference>
<dbReference type="EMBL" id="UOEP01000176">
    <property type="protein sequence ID" value="VAW22664.1"/>
    <property type="molecule type" value="Genomic_DNA"/>
</dbReference>
<dbReference type="InterPro" id="IPR014780">
    <property type="entry name" value="tRNA_psdUridine_synth_TruB"/>
</dbReference>
<evidence type="ECO:0000259" key="5">
    <source>
        <dbReference type="Pfam" id="PF16198"/>
    </source>
</evidence>
<protein>
    <recommendedName>
        <fullName evidence="1">tRNA pseudouridine(55) synthase</fullName>
        <ecNumber evidence="1">5.4.99.25</ecNumber>
    </recommendedName>
</protein>
<evidence type="ECO:0000256" key="2">
    <source>
        <dbReference type="ARBA" id="ARBA00022694"/>
    </source>
</evidence>
<dbReference type="InterPro" id="IPR032819">
    <property type="entry name" value="TruB_C"/>
</dbReference>
<dbReference type="Pfam" id="PF01509">
    <property type="entry name" value="TruB_N"/>
    <property type="match status" value="1"/>
</dbReference>
<reference evidence="6" key="1">
    <citation type="submission" date="2018-06" db="EMBL/GenBank/DDBJ databases">
        <authorList>
            <person name="Zhirakovskaya E."/>
        </authorList>
    </citation>
    <scope>NUCLEOTIDE SEQUENCE</scope>
</reference>
<dbReference type="GO" id="GO:0003723">
    <property type="term" value="F:RNA binding"/>
    <property type="evidence" value="ECO:0007669"/>
    <property type="project" value="InterPro"/>
</dbReference>
<dbReference type="Gene3D" id="3.30.2350.10">
    <property type="entry name" value="Pseudouridine synthase"/>
    <property type="match status" value="1"/>
</dbReference>
<evidence type="ECO:0000259" key="4">
    <source>
        <dbReference type="Pfam" id="PF01509"/>
    </source>
</evidence>
<evidence type="ECO:0000256" key="1">
    <source>
        <dbReference type="ARBA" id="ARBA00012787"/>
    </source>
</evidence>
<gene>
    <name evidence="6" type="ORF">MNBD_BACTEROID01-731</name>
</gene>
<feature type="domain" description="Pseudouridine synthase II N-terminal" evidence="4">
    <location>
        <begin position="1"/>
        <end position="49"/>
    </location>
</feature>
<organism evidence="6">
    <name type="scientific">hydrothermal vent metagenome</name>
    <dbReference type="NCBI Taxonomy" id="652676"/>
    <lineage>
        <taxon>unclassified sequences</taxon>
        <taxon>metagenomes</taxon>
        <taxon>ecological metagenomes</taxon>
    </lineage>
</organism>
<name>A0A3B0UR96_9ZZZZ</name>
<sequence>KGIRAYEFARKGNDPKLKPKKVVIESIEVLDFNPPKIGLKVVCGKGTYIRSLARDIGKKLNCGAYLVGLRRTRIGEYEVGQAMSVNYFLTNLDSFVTN</sequence>
<dbReference type="AlphaFoldDB" id="A0A3B0UR96"/>
<dbReference type="GO" id="GO:1990481">
    <property type="term" value="P:mRNA pseudouridine synthesis"/>
    <property type="evidence" value="ECO:0007669"/>
    <property type="project" value="TreeGrafter"/>
</dbReference>
<dbReference type="InterPro" id="IPR002501">
    <property type="entry name" value="PsdUridine_synth_N"/>
</dbReference>
<keyword evidence="2" id="KW-0819">tRNA processing</keyword>
<dbReference type="GO" id="GO:0160148">
    <property type="term" value="F:tRNA pseudouridine(55) synthase activity"/>
    <property type="evidence" value="ECO:0007669"/>
    <property type="project" value="UniProtKB-EC"/>
</dbReference>
<dbReference type="GO" id="GO:0006400">
    <property type="term" value="P:tRNA modification"/>
    <property type="evidence" value="ECO:0007669"/>
    <property type="project" value="TreeGrafter"/>
</dbReference>
<dbReference type="EC" id="5.4.99.25" evidence="1"/>
<feature type="non-terminal residue" evidence="6">
    <location>
        <position position="1"/>
    </location>
</feature>
<feature type="domain" description="tRNA pseudouridylate synthase B C-terminal" evidence="5">
    <location>
        <begin position="50"/>
        <end position="88"/>
    </location>
</feature>
<dbReference type="PANTHER" id="PTHR13767">
    <property type="entry name" value="TRNA-PSEUDOURIDINE SYNTHASE"/>
    <property type="match status" value="1"/>
</dbReference>